<accession>A0A2J7QIV3</accession>
<dbReference type="AlphaFoldDB" id="A0A2J7QIV3"/>
<keyword evidence="2" id="KW-1185">Reference proteome</keyword>
<organism evidence="1 2">
    <name type="scientific">Cryptotermes secundus</name>
    <dbReference type="NCBI Taxonomy" id="105785"/>
    <lineage>
        <taxon>Eukaryota</taxon>
        <taxon>Metazoa</taxon>
        <taxon>Ecdysozoa</taxon>
        <taxon>Arthropoda</taxon>
        <taxon>Hexapoda</taxon>
        <taxon>Insecta</taxon>
        <taxon>Pterygota</taxon>
        <taxon>Neoptera</taxon>
        <taxon>Polyneoptera</taxon>
        <taxon>Dictyoptera</taxon>
        <taxon>Blattodea</taxon>
        <taxon>Blattoidea</taxon>
        <taxon>Termitoidae</taxon>
        <taxon>Kalotermitidae</taxon>
        <taxon>Cryptotermitinae</taxon>
        <taxon>Cryptotermes</taxon>
    </lineage>
</organism>
<evidence type="ECO:0000313" key="2">
    <source>
        <dbReference type="Proteomes" id="UP000235965"/>
    </source>
</evidence>
<name>A0A2J7QIV3_9NEOP</name>
<protein>
    <submittedName>
        <fullName evidence="1">Uncharacterized protein</fullName>
    </submittedName>
</protein>
<gene>
    <name evidence="1" type="ORF">B7P43_G14780</name>
</gene>
<dbReference type="Proteomes" id="UP000235965">
    <property type="component" value="Unassembled WGS sequence"/>
</dbReference>
<proteinExistence type="predicted"/>
<reference evidence="1 2" key="1">
    <citation type="submission" date="2017-12" db="EMBL/GenBank/DDBJ databases">
        <title>Hemimetabolous genomes reveal molecular basis of termite eusociality.</title>
        <authorList>
            <person name="Harrison M.C."/>
            <person name="Jongepier E."/>
            <person name="Robertson H.M."/>
            <person name="Arning N."/>
            <person name="Bitard-Feildel T."/>
            <person name="Chao H."/>
            <person name="Childers C.P."/>
            <person name="Dinh H."/>
            <person name="Doddapaneni H."/>
            <person name="Dugan S."/>
            <person name="Gowin J."/>
            <person name="Greiner C."/>
            <person name="Han Y."/>
            <person name="Hu H."/>
            <person name="Hughes D.S.T."/>
            <person name="Huylmans A.-K."/>
            <person name="Kemena C."/>
            <person name="Kremer L.P.M."/>
            <person name="Lee S.L."/>
            <person name="Lopez-Ezquerra A."/>
            <person name="Mallet L."/>
            <person name="Monroy-Kuhn J.M."/>
            <person name="Moser A."/>
            <person name="Murali S.C."/>
            <person name="Muzny D.M."/>
            <person name="Otani S."/>
            <person name="Piulachs M.-D."/>
            <person name="Poelchau M."/>
            <person name="Qu J."/>
            <person name="Schaub F."/>
            <person name="Wada-Katsumata A."/>
            <person name="Worley K.C."/>
            <person name="Xie Q."/>
            <person name="Ylla G."/>
            <person name="Poulsen M."/>
            <person name="Gibbs R.A."/>
            <person name="Schal C."/>
            <person name="Richards S."/>
            <person name="Belles X."/>
            <person name="Korb J."/>
            <person name="Bornberg-Bauer E."/>
        </authorList>
    </citation>
    <scope>NUCLEOTIDE SEQUENCE [LARGE SCALE GENOMIC DNA]</scope>
    <source>
        <tissue evidence="1">Whole body</tissue>
    </source>
</reference>
<comment type="caution">
    <text evidence="1">The sequence shown here is derived from an EMBL/GenBank/DDBJ whole genome shotgun (WGS) entry which is preliminary data.</text>
</comment>
<evidence type="ECO:0000313" key="1">
    <source>
        <dbReference type="EMBL" id="PNF28514.1"/>
    </source>
</evidence>
<sequence>MLQYIPAVVYVHKLQCEHMVILRVHSAQEQLYQVVTAPGKVDKADNDGCVVCSGQTDGLARQVQQSSKVTKNTCSTT</sequence>
<dbReference type="InParanoid" id="A0A2J7QIV3"/>
<dbReference type="EMBL" id="NEVH01013576">
    <property type="protein sequence ID" value="PNF28514.1"/>
    <property type="molecule type" value="Genomic_DNA"/>
</dbReference>